<dbReference type="EMBL" id="OZ021743">
    <property type="protein sequence ID" value="CAK9330007.1"/>
    <property type="molecule type" value="Genomic_DNA"/>
</dbReference>
<evidence type="ECO:0000313" key="1">
    <source>
        <dbReference type="EMBL" id="CAK9330007.1"/>
    </source>
</evidence>
<proteinExistence type="predicted"/>
<protein>
    <submittedName>
        <fullName evidence="1">Uncharacterized protein</fullName>
    </submittedName>
</protein>
<dbReference type="Proteomes" id="UP001642487">
    <property type="component" value="Chromosome 9"/>
</dbReference>
<name>A0ABP0ZH30_9ROSI</name>
<gene>
    <name evidence="1" type="ORF">CITCOLO1_LOCUS22489</name>
</gene>
<keyword evidence="2" id="KW-1185">Reference proteome</keyword>
<sequence length="128" mass="14434">MVNQCSKVSQHKFTGEQQSQATNLRLIDSLFISFNPVPFELNFSVNSTVIRGREGERKEIRCFNSIPFPISPFEVQSRNDTCFSSIQIGSGWNLIVTGVVSFRFSSTLFRLALIIFIAHLSGGKHVNY</sequence>
<evidence type="ECO:0000313" key="2">
    <source>
        <dbReference type="Proteomes" id="UP001642487"/>
    </source>
</evidence>
<accession>A0ABP0ZH30</accession>
<organism evidence="1 2">
    <name type="scientific">Citrullus colocynthis</name>
    <name type="common">colocynth</name>
    <dbReference type="NCBI Taxonomy" id="252529"/>
    <lineage>
        <taxon>Eukaryota</taxon>
        <taxon>Viridiplantae</taxon>
        <taxon>Streptophyta</taxon>
        <taxon>Embryophyta</taxon>
        <taxon>Tracheophyta</taxon>
        <taxon>Spermatophyta</taxon>
        <taxon>Magnoliopsida</taxon>
        <taxon>eudicotyledons</taxon>
        <taxon>Gunneridae</taxon>
        <taxon>Pentapetalae</taxon>
        <taxon>rosids</taxon>
        <taxon>fabids</taxon>
        <taxon>Cucurbitales</taxon>
        <taxon>Cucurbitaceae</taxon>
        <taxon>Benincaseae</taxon>
        <taxon>Citrullus</taxon>
    </lineage>
</organism>
<reference evidence="1 2" key="1">
    <citation type="submission" date="2024-03" db="EMBL/GenBank/DDBJ databases">
        <authorList>
            <person name="Gkanogiannis A."/>
            <person name="Becerra Lopez-Lavalle L."/>
        </authorList>
    </citation>
    <scope>NUCLEOTIDE SEQUENCE [LARGE SCALE GENOMIC DNA]</scope>
</reference>